<feature type="transmembrane region" description="Helical" evidence="9">
    <location>
        <begin position="54"/>
        <end position="73"/>
    </location>
</feature>
<dbReference type="NCBIfam" id="TIGR00879">
    <property type="entry name" value="SP"/>
    <property type="match status" value="1"/>
</dbReference>
<dbReference type="Pfam" id="PF00083">
    <property type="entry name" value="Sugar_tr"/>
    <property type="match status" value="1"/>
</dbReference>
<dbReference type="CDD" id="cd17359">
    <property type="entry name" value="MFS_XylE_like"/>
    <property type="match status" value="1"/>
</dbReference>
<evidence type="ECO:0000256" key="6">
    <source>
        <dbReference type="ARBA" id="ARBA00022989"/>
    </source>
</evidence>
<evidence type="ECO:0000256" key="9">
    <source>
        <dbReference type="SAM" id="Phobius"/>
    </source>
</evidence>
<dbReference type="EMBL" id="JBHMEW010000068">
    <property type="protein sequence ID" value="MFB9213461.1"/>
    <property type="molecule type" value="Genomic_DNA"/>
</dbReference>
<dbReference type="PROSITE" id="PS50850">
    <property type="entry name" value="MFS"/>
    <property type="match status" value="1"/>
</dbReference>
<dbReference type="InterPro" id="IPR005829">
    <property type="entry name" value="Sugar_transporter_CS"/>
</dbReference>
<dbReference type="InterPro" id="IPR005828">
    <property type="entry name" value="MFS_sugar_transport-like"/>
</dbReference>
<keyword evidence="6 9" id="KW-1133">Transmembrane helix</keyword>
<feature type="transmembrane region" description="Helical" evidence="9">
    <location>
        <begin position="305"/>
        <end position="327"/>
    </location>
</feature>
<accession>A0ABV5J9U4</accession>
<feature type="transmembrane region" description="Helical" evidence="9">
    <location>
        <begin position="268"/>
        <end position="290"/>
    </location>
</feature>
<dbReference type="InterPro" id="IPR050820">
    <property type="entry name" value="MFS_Sugar_Transporter"/>
</dbReference>
<dbReference type="PROSITE" id="PS00217">
    <property type="entry name" value="SUGAR_TRANSPORT_2"/>
    <property type="match status" value="1"/>
</dbReference>
<proteinExistence type="inferred from homology"/>
<keyword evidence="4" id="KW-1003">Cell membrane</keyword>
<evidence type="ECO:0000256" key="8">
    <source>
        <dbReference type="RuleBase" id="RU003346"/>
    </source>
</evidence>
<feature type="transmembrane region" description="Helical" evidence="9">
    <location>
        <begin position="334"/>
        <end position="355"/>
    </location>
</feature>
<feature type="transmembrane region" description="Helical" evidence="9">
    <location>
        <begin position="398"/>
        <end position="417"/>
    </location>
</feature>
<comment type="similarity">
    <text evidence="2 8">Belongs to the major facilitator superfamily. Sugar transporter (TC 2.A.1.1) family.</text>
</comment>
<gene>
    <name evidence="11" type="ORF">ACFFUR_16715</name>
</gene>
<feature type="transmembrane region" description="Helical" evidence="9">
    <location>
        <begin position="140"/>
        <end position="162"/>
    </location>
</feature>
<dbReference type="PROSITE" id="PS00216">
    <property type="entry name" value="SUGAR_TRANSPORT_1"/>
    <property type="match status" value="2"/>
</dbReference>
<evidence type="ECO:0000256" key="5">
    <source>
        <dbReference type="ARBA" id="ARBA00022692"/>
    </source>
</evidence>
<reference evidence="11 12" key="1">
    <citation type="submission" date="2024-09" db="EMBL/GenBank/DDBJ databases">
        <authorList>
            <person name="Sun Q."/>
            <person name="Mori K."/>
        </authorList>
    </citation>
    <scope>NUCLEOTIDE SEQUENCE [LARGE SCALE GENOMIC DNA]</scope>
    <source>
        <strain evidence="11 12">CECT 7682</strain>
    </source>
</reference>
<dbReference type="Proteomes" id="UP001589654">
    <property type="component" value="Unassembled WGS sequence"/>
</dbReference>
<keyword evidence="7 9" id="KW-0472">Membrane</keyword>
<dbReference type="PRINTS" id="PR00171">
    <property type="entry name" value="SUGRTRNSPORT"/>
</dbReference>
<dbReference type="InterPro" id="IPR036259">
    <property type="entry name" value="MFS_trans_sf"/>
</dbReference>
<organism evidence="11 12">
    <name type="scientific">Echinicola jeungdonensis</name>
    <dbReference type="NCBI Taxonomy" id="709343"/>
    <lineage>
        <taxon>Bacteria</taxon>
        <taxon>Pseudomonadati</taxon>
        <taxon>Bacteroidota</taxon>
        <taxon>Cytophagia</taxon>
        <taxon>Cytophagales</taxon>
        <taxon>Cyclobacteriaceae</taxon>
        <taxon>Echinicola</taxon>
    </lineage>
</organism>
<keyword evidence="12" id="KW-1185">Reference proteome</keyword>
<comment type="subcellular location">
    <subcellularLocation>
        <location evidence="1">Cell membrane</location>
        <topology evidence="1">Multi-pass membrane protein</topology>
    </subcellularLocation>
</comment>
<evidence type="ECO:0000313" key="11">
    <source>
        <dbReference type="EMBL" id="MFB9213461.1"/>
    </source>
</evidence>
<evidence type="ECO:0000313" key="12">
    <source>
        <dbReference type="Proteomes" id="UP001589654"/>
    </source>
</evidence>
<evidence type="ECO:0000256" key="2">
    <source>
        <dbReference type="ARBA" id="ARBA00010992"/>
    </source>
</evidence>
<feature type="domain" description="Major facilitator superfamily (MFS) profile" evidence="10">
    <location>
        <begin position="14"/>
        <end position="452"/>
    </location>
</feature>
<dbReference type="InterPro" id="IPR047984">
    <property type="entry name" value="XylE-like"/>
</dbReference>
<evidence type="ECO:0000256" key="1">
    <source>
        <dbReference type="ARBA" id="ARBA00004651"/>
    </source>
</evidence>
<name>A0ABV5J9U4_9BACT</name>
<dbReference type="PANTHER" id="PTHR48023:SF4">
    <property type="entry name" value="D-XYLOSE-PROTON SYMPORTER-LIKE 2"/>
    <property type="match status" value="1"/>
</dbReference>
<comment type="caution">
    <text evidence="11">The sequence shown here is derived from an EMBL/GenBank/DDBJ whole genome shotgun (WGS) entry which is preliminary data.</text>
</comment>
<feature type="transmembrane region" description="Helical" evidence="9">
    <location>
        <begin position="12"/>
        <end position="34"/>
    </location>
</feature>
<sequence>MDQDKFNTSYVIRISMVSALGGLLFGYDWVVIGGAKPFYELFFGIADSAALKGWAMSSALVGCLLGAITSGFLSDRWGRKKLLIMAALLFIVSAVGTGAANSFNGFIFYRILGGISIGLASNLSPMYIAEVTPARFRGGFVSINQLTIVIGILMAQIANYLIANPVGETDTSAQILDSWNGQWGWRWMFWAENVPALIFFILMWTVPRSPRWLVTKGKIEEAKNILKKIGGSGYASGSLSDIQYSIKMDAEHTPAGSKDIFQKKYIKIVVIGIVLAAFQQWSGINIIFNYAEEIFTAAGYGVNDILFNIVITGLINLIFTVIAMFTVDKWGRKPLLTFGALSLAITYIIMGSLYFLEFQGLPLLILVLVGIACYAMSLAPVTWVVLSEIFPTRIRGKAMSFATVSLWSASFLLTYSFPILNDFIGASGTFWLYALICISGWFYIKRNLVETKGKSLEAIELELLGEVVEEDDKNKELIKDKLEV</sequence>
<protein>
    <submittedName>
        <fullName evidence="11">Sugar porter family MFS transporter</fullName>
    </submittedName>
</protein>
<evidence type="ECO:0000256" key="4">
    <source>
        <dbReference type="ARBA" id="ARBA00022475"/>
    </source>
</evidence>
<dbReference type="InterPro" id="IPR020846">
    <property type="entry name" value="MFS_dom"/>
</dbReference>
<dbReference type="InterPro" id="IPR003663">
    <property type="entry name" value="Sugar/inositol_transpt"/>
</dbReference>
<dbReference type="RefSeq" id="WP_290249007.1">
    <property type="nucleotide sequence ID" value="NZ_JAUFQT010000002.1"/>
</dbReference>
<evidence type="ECO:0000256" key="3">
    <source>
        <dbReference type="ARBA" id="ARBA00022448"/>
    </source>
</evidence>
<keyword evidence="5 9" id="KW-0812">Transmembrane</keyword>
<dbReference type="SUPFAM" id="SSF103473">
    <property type="entry name" value="MFS general substrate transporter"/>
    <property type="match status" value="1"/>
</dbReference>
<feature type="transmembrane region" description="Helical" evidence="9">
    <location>
        <begin position="106"/>
        <end position="128"/>
    </location>
</feature>
<evidence type="ECO:0000259" key="10">
    <source>
        <dbReference type="PROSITE" id="PS50850"/>
    </source>
</evidence>
<dbReference type="PANTHER" id="PTHR48023">
    <property type="entry name" value="D-XYLOSE-PROTON SYMPORTER-LIKE 2"/>
    <property type="match status" value="1"/>
</dbReference>
<feature type="transmembrane region" description="Helical" evidence="9">
    <location>
        <begin position="361"/>
        <end position="386"/>
    </location>
</feature>
<feature type="transmembrane region" description="Helical" evidence="9">
    <location>
        <begin position="187"/>
        <end position="206"/>
    </location>
</feature>
<evidence type="ECO:0000256" key="7">
    <source>
        <dbReference type="ARBA" id="ARBA00023136"/>
    </source>
</evidence>
<dbReference type="Gene3D" id="1.20.1250.20">
    <property type="entry name" value="MFS general substrate transporter like domains"/>
    <property type="match status" value="2"/>
</dbReference>
<feature type="transmembrane region" description="Helical" evidence="9">
    <location>
        <begin position="423"/>
        <end position="444"/>
    </location>
</feature>
<keyword evidence="3 8" id="KW-0813">Transport</keyword>
<feature type="transmembrane region" description="Helical" evidence="9">
    <location>
        <begin position="82"/>
        <end position="100"/>
    </location>
</feature>